<dbReference type="RefSeq" id="WP_251581343.1">
    <property type="nucleotide sequence ID" value="NZ_JBHTKX010000001.1"/>
</dbReference>
<evidence type="ECO:0000256" key="2">
    <source>
        <dbReference type="ARBA" id="ARBA00022670"/>
    </source>
</evidence>
<keyword evidence="2" id="KW-0645">Protease</keyword>
<dbReference type="InterPro" id="IPR038765">
    <property type="entry name" value="Papain-like_cys_pep_sf"/>
</dbReference>
<dbReference type="PANTHER" id="PTHR47053">
    <property type="entry name" value="MUREIN DD-ENDOPEPTIDASE MEPH-RELATED"/>
    <property type="match status" value="1"/>
</dbReference>
<evidence type="ECO:0000256" key="1">
    <source>
        <dbReference type="ARBA" id="ARBA00007074"/>
    </source>
</evidence>
<dbReference type="Pfam" id="PF23795">
    <property type="entry name" value="SH3_YKFC_2nd"/>
    <property type="match status" value="1"/>
</dbReference>
<dbReference type="InterPro" id="IPR051202">
    <property type="entry name" value="Peptidase_C40"/>
</dbReference>
<dbReference type="SUPFAM" id="SSF54001">
    <property type="entry name" value="Cysteine proteinases"/>
    <property type="match status" value="1"/>
</dbReference>
<protein>
    <submittedName>
        <fullName evidence="6">NlpC/P60 family protein</fullName>
    </submittedName>
</protein>
<dbReference type="Gene3D" id="3.90.1720.10">
    <property type="entry name" value="endopeptidase domain like (from Nostoc punctiforme)"/>
    <property type="match status" value="1"/>
</dbReference>
<gene>
    <name evidence="6" type="ORF">ACFQ3J_04300</name>
</gene>
<evidence type="ECO:0000313" key="7">
    <source>
        <dbReference type="Proteomes" id="UP001597169"/>
    </source>
</evidence>
<comment type="caution">
    <text evidence="6">The sequence shown here is derived from an EMBL/GenBank/DDBJ whole genome shotgun (WGS) entry which is preliminary data.</text>
</comment>
<evidence type="ECO:0000256" key="4">
    <source>
        <dbReference type="ARBA" id="ARBA00022807"/>
    </source>
</evidence>
<dbReference type="Gene3D" id="2.30.30.40">
    <property type="entry name" value="SH3 Domains"/>
    <property type="match status" value="1"/>
</dbReference>
<dbReference type="InterPro" id="IPR000064">
    <property type="entry name" value="NLP_P60_dom"/>
</dbReference>
<reference evidence="7" key="1">
    <citation type="journal article" date="2019" name="Int. J. Syst. Evol. Microbiol.">
        <title>The Global Catalogue of Microorganisms (GCM) 10K type strain sequencing project: providing services to taxonomists for standard genome sequencing and annotation.</title>
        <authorList>
            <consortium name="The Broad Institute Genomics Platform"/>
            <consortium name="The Broad Institute Genome Sequencing Center for Infectious Disease"/>
            <person name="Wu L."/>
            <person name="Ma J."/>
        </authorList>
    </citation>
    <scope>NUCLEOTIDE SEQUENCE [LARGE SCALE GENOMIC DNA]</scope>
    <source>
        <strain evidence="7">CCUG 53519</strain>
    </source>
</reference>
<keyword evidence="4" id="KW-0788">Thiol protease</keyword>
<comment type="similarity">
    <text evidence="1">Belongs to the peptidase C40 family.</text>
</comment>
<dbReference type="InterPro" id="IPR057812">
    <property type="entry name" value="SH3_YKFC_2nd"/>
</dbReference>
<dbReference type="PROSITE" id="PS51935">
    <property type="entry name" value="NLPC_P60"/>
    <property type="match status" value="1"/>
</dbReference>
<evidence type="ECO:0000259" key="5">
    <source>
        <dbReference type="PROSITE" id="PS51935"/>
    </source>
</evidence>
<organism evidence="6 7">
    <name type="scientific">Paenibacillus provencensis</name>
    <dbReference type="NCBI Taxonomy" id="441151"/>
    <lineage>
        <taxon>Bacteria</taxon>
        <taxon>Bacillati</taxon>
        <taxon>Bacillota</taxon>
        <taxon>Bacilli</taxon>
        <taxon>Bacillales</taxon>
        <taxon>Paenibacillaceae</taxon>
        <taxon>Paenibacillus</taxon>
    </lineage>
</organism>
<evidence type="ECO:0000313" key="6">
    <source>
        <dbReference type="EMBL" id="MFD1127397.1"/>
    </source>
</evidence>
<keyword evidence="7" id="KW-1185">Reference proteome</keyword>
<accession>A0ABW3PTZ3</accession>
<feature type="domain" description="NlpC/P60" evidence="5">
    <location>
        <begin position="256"/>
        <end position="380"/>
    </location>
</feature>
<keyword evidence="3" id="KW-0378">Hydrolase</keyword>
<name>A0ABW3PTZ3_9BACL</name>
<dbReference type="Pfam" id="PF00877">
    <property type="entry name" value="NLPC_P60"/>
    <property type="match status" value="1"/>
</dbReference>
<dbReference type="Proteomes" id="UP001597169">
    <property type="component" value="Unassembled WGS sequence"/>
</dbReference>
<sequence>MKQSELRPGLKRMVIGVPVATVWTTPESPRDIDRHILQNPAEIGNWASKLTANERLDLCTSNRTQTQVLYAEEVVVLEVRDGWADVRIPSQATRKDPIGYPGWIPYAQLSEWKRDIALDSDELLNAQLQVQNDAHAQDNELAQVNAHVRNNEVQVNAKFTPMFLLSEGTEAPYLELSYLTKLPLIEVIGTKVYVRSPHGIGMINKEDVIVLSGSTRIDSTSLALSTPSALSTAFAASEVAPDTDLASNQYHSGAEIDTGRRIAAEASRFQGLAYLWGGLSAYGYDCSGYAYSMYASQGIIIPRDASDQALAGTEVASNQLHPGDLLFFAYEEGKGRIHHVGIYIGEGKMIHSPDSKSSIEVVELTNYKRIKEHCASRRYNEGL</sequence>
<proteinExistence type="inferred from homology"/>
<dbReference type="PANTHER" id="PTHR47053:SF3">
    <property type="entry name" value="GAMMA-D-GLUTAMYL-L-LYSINE DIPEPTIDYL-PEPTIDASE"/>
    <property type="match status" value="1"/>
</dbReference>
<dbReference type="EMBL" id="JBHTKX010000001">
    <property type="protein sequence ID" value="MFD1127397.1"/>
    <property type="molecule type" value="Genomic_DNA"/>
</dbReference>
<evidence type="ECO:0000256" key="3">
    <source>
        <dbReference type="ARBA" id="ARBA00022801"/>
    </source>
</evidence>